<feature type="compositionally biased region" description="Polar residues" evidence="1">
    <location>
        <begin position="71"/>
        <end position="86"/>
    </location>
</feature>
<proteinExistence type="predicted"/>
<evidence type="ECO:0000313" key="3">
    <source>
        <dbReference type="Proteomes" id="UP000187609"/>
    </source>
</evidence>
<reference evidence="2" key="1">
    <citation type="submission" date="2016-11" db="EMBL/GenBank/DDBJ databases">
        <title>The genome of Nicotiana attenuata.</title>
        <authorList>
            <person name="Xu S."/>
            <person name="Brockmoeller T."/>
            <person name="Gaquerel E."/>
            <person name="Navarro A."/>
            <person name="Kuhl H."/>
            <person name="Gase K."/>
            <person name="Ling Z."/>
            <person name="Zhou W."/>
            <person name="Kreitzer C."/>
            <person name="Stanke M."/>
            <person name="Tang H."/>
            <person name="Lyons E."/>
            <person name="Pandey P."/>
            <person name="Pandey S.P."/>
            <person name="Timmermann B."/>
            <person name="Baldwin I.T."/>
        </authorList>
    </citation>
    <scope>NUCLEOTIDE SEQUENCE [LARGE SCALE GENOMIC DNA]</scope>
    <source>
        <strain evidence="2">UT</strain>
    </source>
</reference>
<feature type="compositionally biased region" description="Basic and acidic residues" evidence="1">
    <location>
        <begin position="9"/>
        <end position="37"/>
    </location>
</feature>
<dbReference type="EMBL" id="MJEQ01001282">
    <property type="protein sequence ID" value="OIT31397.1"/>
    <property type="molecule type" value="Genomic_DNA"/>
</dbReference>
<gene>
    <name evidence="2" type="ORF">A4A49_10321</name>
</gene>
<accession>A0A314KQF9</accession>
<comment type="caution">
    <text evidence="2">The sequence shown here is derived from an EMBL/GenBank/DDBJ whole genome shotgun (WGS) entry which is preliminary data.</text>
</comment>
<dbReference type="AlphaFoldDB" id="A0A314KQF9"/>
<feature type="region of interest" description="Disordered" evidence="1">
    <location>
        <begin position="1"/>
        <end position="86"/>
    </location>
</feature>
<protein>
    <submittedName>
        <fullName evidence="2">Uncharacterized protein</fullName>
    </submittedName>
</protein>
<feature type="compositionally biased region" description="Basic and acidic residues" evidence="1">
    <location>
        <begin position="54"/>
        <end position="63"/>
    </location>
</feature>
<dbReference type="Proteomes" id="UP000187609">
    <property type="component" value="Unassembled WGS sequence"/>
</dbReference>
<evidence type="ECO:0000256" key="1">
    <source>
        <dbReference type="SAM" id="MobiDB-lite"/>
    </source>
</evidence>
<name>A0A314KQF9_NICAT</name>
<evidence type="ECO:0000313" key="2">
    <source>
        <dbReference type="EMBL" id="OIT31397.1"/>
    </source>
</evidence>
<sequence length="86" mass="10016">MAIINITMEESKHKETDKEEQLKQMKHEIDDKNKPQDSTRTQSDQGKTVFSDLRIQKQVEEGNIKGLPHQQVPQPSDFNTQQLEQL</sequence>
<keyword evidence="3" id="KW-1185">Reference proteome</keyword>
<organism evidence="2 3">
    <name type="scientific">Nicotiana attenuata</name>
    <name type="common">Coyote tobacco</name>
    <dbReference type="NCBI Taxonomy" id="49451"/>
    <lineage>
        <taxon>Eukaryota</taxon>
        <taxon>Viridiplantae</taxon>
        <taxon>Streptophyta</taxon>
        <taxon>Embryophyta</taxon>
        <taxon>Tracheophyta</taxon>
        <taxon>Spermatophyta</taxon>
        <taxon>Magnoliopsida</taxon>
        <taxon>eudicotyledons</taxon>
        <taxon>Gunneridae</taxon>
        <taxon>Pentapetalae</taxon>
        <taxon>asterids</taxon>
        <taxon>lamiids</taxon>
        <taxon>Solanales</taxon>
        <taxon>Solanaceae</taxon>
        <taxon>Nicotianoideae</taxon>
        <taxon>Nicotianeae</taxon>
        <taxon>Nicotiana</taxon>
    </lineage>
</organism>
<feature type="compositionally biased region" description="Polar residues" evidence="1">
    <location>
        <begin position="38"/>
        <end position="48"/>
    </location>
</feature>
<dbReference type="Gramene" id="OIT31397">
    <property type="protein sequence ID" value="OIT31397"/>
    <property type="gene ID" value="A4A49_10321"/>
</dbReference>